<feature type="transmembrane region" description="Helical" evidence="6">
    <location>
        <begin position="71"/>
        <end position="91"/>
    </location>
</feature>
<dbReference type="InterPro" id="IPR001123">
    <property type="entry name" value="LeuE-type"/>
</dbReference>
<dbReference type="PANTHER" id="PTHR30086">
    <property type="entry name" value="ARGININE EXPORTER PROTEIN ARGO"/>
    <property type="match status" value="1"/>
</dbReference>
<dbReference type="EMBL" id="WUUK01000001">
    <property type="protein sequence ID" value="MXQ49969.1"/>
    <property type="molecule type" value="Genomic_DNA"/>
</dbReference>
<evidence type="ECO:0000256" key="4">
    <source>
        <dbReference type="ARBA" id="ARBA00022989"/>
    </source>
</evidence>
<keyword evidence="2" id="KW-1003">Cell membrane</keyword>
<name>A0A6N8U2S2_9STAP</name>
<evidence type="ECO:0000256" key="2">
    <source>
        <dbReference type="ARBA" id="ARBA00022475"/>
    </source>
</evidence>
<dbReference type="Pfam" id="PF01810">
    <property type="entry name" value="LysE"/>
    <property type="match status" value="1"/>
</dbReference>
<keyword evidence="8" id="KW-1185">Reference proteome</keyword>
<reference evidence="7 8" key="1">
    <citation type="submission" date="2019-12" db="EMBL/GenBank/DDBJ databases">
        <title>Salinicoccus cyprini sp. nov., isolated from gastro-intestinal tract of mirror carp, Cyprinus carpio var. specularis, collected from Gobind Sagar Reservoir, Himachal Pradesh, India.</title>
        <authorList>
            <person name="Talwar C."/>
            <person name="Singh A.K."/>
            <person name="Lal R."/>
            <person name="Negi R.K."/>
        </authorList>
    </citation>
    <scope>NUCLEOTIDE SEQUENCE [LARGE SCALE GENOMIC DNA]</scope>
    <source>
        <strain evidence="7 8">J-82</strain>
    </source>
</reference>
<organism evidence="7 8">
    <name type="scientific">Salinicoccus hispanicus</name>
    <dbReference type="NCBI Taxonomy" id="157225"/>
    <lineage>
        <taxon>Bacteria</taxon>
        <taxon>Bacillati</taxon>
        <taxon>Bacillota</taxon>
        <taxon>Bacilli</taxon>
        <taxon>Bacillales</taxon>
        <taxon>Staphylococcaceae</taxon>
        <taxon>Salinicoccus</taxon>
    </lineage>
</organism>
<feature type="transmembrane region" description="Helical" evidence="6">
    <location>
        <begin position="112"/>
        <end position="138"/>
    </location>
</feature>
<dbReference type="Proteomes" id="UP000436284">
    <property type="component" value="Unassembled WGS sequence"/>
</dbReference>
<proteinExistence type="predicted"/>
<comment type="subcellular location">
    <subcellularLocation>
        <location evidence="1">Cell membrane</location>
        <topology evidence="1">Multi-pass membrane protein</topology>
    </subcellularLocation>
</comment>
<feature type="transmembrane region" description="Helical" evidence="6">
    <location>
        <begin position="6"/>
        <end position="27"/>
    </location>
</feature>
<sequence length="205" mass="22257">MFEAIVHGFILALGLILPLGAQNVFIFNQGANHQSFRMTLPVVITAGLCDTILITVAVLGISVILLSFPTLQLVLFIIGLAFLLYMAWSLWHEKPGNLDSHRTMGTLKQISFAFSVSILNPHAIMDIVGVIGTSATAYSGFDKVAFTLTTIVVSWIWFIGLAIAGKTVGRIDTSGKYLVMLNKVSSIIILIVAGIIVKNIIELIW</sequence>
<evidence type="ECO:0000313" key="7">
    <source>
        <dbReference type="EMBL" id="MXQ49969.1"/>
    </source>
</evidence>
<evidence type="ECO:0000256" key="3">
    <source>
        <dbReference type="ARBA" id="ARBA00022692"/>
    </source>
</evidence>
<feature type="transmembrane region" description="Helical" evidence="6">
    <location>
        <begin position="39"/>
        <end position="65"/>
    </location>
</feature>
<dbReference type="GO" id="GO:0015171">
    <property type="term" value="F:amino acid transmembrane transporter activity"/>
    <property type="evidence" value="ECO:0007669"/>
    <property type="project" value="TreeGrafter"/>
</dbReference>
<protein>
    <submittedName>
        <fullName evidence="7">LysE family transporter</fullName>
    </submittedName>
</protein>
<comment type="caution">
    <text evidence="7">The sequence shown here is derived from an EMBL/GenBank/DDBJ whole genome shotgun (WGS) entry which is preliminary data.</text>
</comment>
<dbReference type="RefSeq" id="WP_160651631.1">
    <property type="nucleotide sequence ID" value="NZ_JBHRWU010000001.1"/>
</dbReference>
<dbReference type="PANTHER" id="PTHR30086:SF20">
    <property type="entry name" value="ARGININE EXPORTER PROTEIN ARGO-RELATED"/>
    <property type="match status" value="1"/>
</dbReference>
<dbReference type="OrthoDB" id="5638726at2"/>
<accession>A0A6N8U2S2</accession>
<feature type="transmembrane region" description="Helical" evidence="6">
    <location>
        <begin position="177"/>
        <end position="201"/>
    </location>
</feature>
<gene>
    <name evidence="7" type="ORF">GQ671_01465</name>
</gene>
<dbReference type="AlphaFoldDB" id="A0A6N8U2S2"/>
<keyword evidence="5 6" id="KW-0472">Membrane</keyword>
<evidence type="ECO:0000256" key="1">
    <source>
        <dbReference type="ARBA" id="ARBA00004651"/>
    </source>
</evidence>
<feature type="transmembrane region" description="Helical" evidence="6">
    <location>
        <begin position="144"/>
        <end position="165"/>
    </location>
</feature>
<evidence type="ECO:0000256" key="5">
    <source>
        <dbReference type="ARBA" id="ARBA00023136"/>
    </source>
</evidence>
<keyword evidence="3 6" id="KW-0812">Transmembrane</keyword>
<keyword evidence="4 6" id="KW-1133">Transmembrane helix</keyword>
<dbReference type="GO" id="GO:0005886">
    <property type="term" value="C:plasma membrane"/>
    <property type="evidence" value="ECO:0007669"/>
    <property type="project" value="UniProtKB-SubCell"/>
</dbReference>
<evidence type="ECO:0000256" key="6">
    <source>
        <dbReference type="SAM" id="Phobius"/>
    </source>
</evidence>
<evidence type="ECO:0000313" key="8">
    <source>
        <dbReference type="Proteomes" id="UP000436284"/>
    </source>
</evidence>